<reference evidence="3" key="1">
    <citation type="submission" date="2019-04" db="EMBL/GenBank/DDBJ databases">
        <title>Evolution of Biomass-Degrading Anaerobic Consortia Revealed by Metagenomics.</title>
        <authorList>
            <person name="Peng X."/>
        </authorList>
    </citation>
    <scope>NUCLEOTIDE SEQUENCE</scope>
    <source>
        <strain evidence="3">SIG12</strain>
    </source>
</reference>
<dbReference type="PANTHER" id="PTHR33393">
    <property type="entry name" value="POLYGLUTAMINE SYNTHESIS ACCESSORY PROTEIN RV0574C-RELATED"/>
    <property type="match status" value="1"/>
</dbReference>
<accession>A0A8T3VCS6</accession>
<dbReference type="InterPro" id="IPR052169">
    <property type="entry name" value="CW_Biosynth-Accessory"/>
</dbReference>
<dbReference type="Proteomes" id="UP000762703">
    <property type="component" value="Unassembled WGS sequence"/>
</dbReference>
<gene>
    <name evidence="3" type="ORF">E7Z73_08605</name>
</gene>
<dbReference type="PANTHER" id="PTHR33393:SF11">
    <property type="entry name" value="POLYGLUTAMINE SYNTHESIS ACCESSORY PROTEIN RV0574C-RELATED"/>
    <property type="match status" value="1"/>
</dbReference>
<dbReference type="SUPFAM" id="SSF56300">
    <property type="entry name" value="Metallo-dependent phosphatases"/>
    <property type="match status" value="1"/>
</dbReference>
<dbReference type="CDD" id="cd07381">
    <property type="entry name" value="MPP_CapA"/>
    <property type="match status" value="1"/>
</dbReference>
<dbReference type="Gene3D" id="3.60.21.10">
    <property type="match status" value="1"/>
</dbReference>
<evidence type="ECO:0000256" key="1">
    <source>
        <dbReference type="ARBA" id="ARBA00005662"/>
    </source>
</evidence>
<comment type="caution">
    <text evidence="3">The sequence shown here is derived from an EMBL/GenBank/DDBJ whole genome shotgun (WGS) entry which is preliminary data.</text>
</comment>
<evidence type="ECO:0000313" key="4">
    <source>
        <dbReference type="Proteomes" id="UP000762703"/>
    </source>
</evidence>
<comment type="similarity">
    <text evidence="1">Belongs to the CapA family.</text>
</comment>
<evidence type="ECO:0000259" key="2">
    <source>
        <dbReference type="SMART" id="SM00854"/>
    </source>
</evidence>
<proteinExistence type="inferred from homology"/>
<dbReference type="AlphaFoldDB" id="A0A8T3VCS6"/>
<name>A0A8T3VCS6_9EURY</name>
<dbReference type="Pfam" id="PF09587">
    <property type="entry name" value="PGA_cap"/>
    <property type="match status" value="1"/>
</dbReference>
<evidence type="ECO:0000313" key="3">
    <source>
        <dbReference type="EMBL" id="MBE6505778.1"/>
    </source>
</evidence>
<protein>
    <submittedName>
        <fullName evidence="3">CapA family protein</fullName>
    </submittedName>
</protein>
<dbReference type="EMBL" id="SUTE01000071">
    <property type="protein sequence ID" value="MBE6505778.1"/>
    <property type="molecule type" value="Genomic_DNA"/>
</dbReference>
<dbReference type="InterPro" id="IPR019079">
    <property type="entry name" value="Capsule_synth_CapA"/>
</dbReference>
<feature type="domain" description="Capsule synthesis protein CapA" evidence="2">
    <location>
        <begin position="41"/>
        <end position="284"/>
    </location>
</feature>
<dbReference type="InterPro" id="IPR029052">
    <property type="entry name" value="Metallo-depent_PP-like"/>
</dbReference>
<sequence length="358" mass="39102">MRLKKLLIVLLVILAVLLVIAGIGTFSNNGVISQQPKENVSIAMVGDVMFARTMPSYLSSDSSPFAGVSNVTSTADLLIINFENAATNSASAVKGDVPLKCSPEYVPLAKANNNTIAALANNHVCDYGIDGMRDTIKYVGEAGMTPMGAGENESDAHQSVSKEINGRNITVLNYMDSNNFAEYSYEVMPYANGSSPGYSAYDSADAQKQISEARGNGSDFVIVYMHFGNEYSRSPNEDQEKIAHELIDYGADVVIGAHPHVTQGVEMYKGKPICYSMGNFIFDLARSDTWRDYFVEMDLVNDTCELTIYPVNMIGYLPYFMSPEEGKALLNELNPQCDQLNITENGTGKLVFNLTKDN</sequence>
<organism evidence="3 4">
    <name type="scientific">Methanobrevibacter millerae</name>
    <dbReference type="NCBI Taxonomy" id="230361"/>
    <lineage>
        <taxon>Archaea</taxon>
        <taxon>Methanobacteriati</taxon>
        <taxon>Methanobacteriota</taxon>
        <taxon>Methanomada group</taxon>
        <taxon>Methanobacteria</taxon>
        <taxon>Methanobacteriales</taxon>
        <taxon>Methanobacteriaceae</taxon>
        <taxon>Methanobrevibacter</taxon>
    </lineage>
</organism>
<dbReference type="RefSeq" id="WP_303737431.1">
    <property type="nucleotide sequence ID" value="NZ_SUTE01000071.1"/>
</dbReference>
<dbReference type="SMART" id="SM00854">
    <property type="entry name" value="PGA_cap"/>
    <property type="match status" value="1"/>
</dbReference>